<sequence length="392" mass="45914">MKMKNKVLLIYPHNFLERNMGTNNRVYEIAKFLKSSNFSIDLFSCKNFVSTTFDEFDKYNEEDIIDKLYLYDFTYTQNFTRKDKIKSKLLQMLSKLLKLDTPLKTLDNWVTPTMQMQYNEILMKNEYDFIVMFYVYTGELLRTADSKFKKIYFMEDLLSVGHYISGLSDEIGGPLNCEIDRLKQFDDIICISYDEKIFFEKILRNKNLHYLPHLINEKNNGIDTSQKTIDLLFIGYDNFYNIEGMQWFFKNVYPQLNSNINITIVGKVVEHIDLNYENVTKVGYIKDLDEIYSKTKISICPLLNGTGMKVKVIEAMSYGIPVVCTSRGVDGFPDKTRNGCIVSDNPAHFANLINQLFSDSVFYQSKSKEIMQYFKENLSMTQNISKLKDVFK</sequence>
<keyword evidence="1" id="KW-0808">Transferase</keyword>
<dbReference type="Gene3D" id="3.40.50.2000">
    <property type="entry name" value="Glycogen Phosphorylase B"/>
    <property type="match status" value="1"/>
</dbReference>
<comment type="caution">
    <text evidence="1">The sequence shown here is derived from an EMBL/GenBank/DDBJ whole genome shotgun (WGS) entry which is preliminary data.</text>
</comment>
<accession>A0A6G3ZXZ3</accession>
<name>A0A6G3ZXZ3_9BACL</name>
<dbReference type="Pfam" id="PF13692">
    <property type="entry name" value="Glyco_trans_1_4"/>
    <property type="match status" value="1"/>
</dbReference>
<dbReference type="PANTHER" id="PTHR12526:SF637">
    <property type="entry name" value="GLYCOSYLTRANSFERASE EPSF-RELATED"/>
    <property type="match status" value="1"/>
</dbReference>
<evidence type="ECO:0000313" key="1">
    <source>
        <dbReference type="EMBL" id="NEW07083.1"/>
    </source>
</evidence>
<proteinExistence type="predicted"/>
<dbReference type="SUPFAM" id="SSF53756">
    <property type="entry name" value="UDP-Glycosyltransferase/glycogen phosphorylase"/>
    <property type="match status" value="1"/>
</dbReference>
<gene>
    <name evidence="1" type="ORF">GK047_13810</name>
</gene>
<dbReference type="EMBL" id="JAAIKC010000004">
    <property type="protein sequence ID" value="NEW07083.1"/>
    <property type="molecule type" value="Genomic_DNA"/>
</dbReference>
<dbReference type="GO" id="GO:0016740">
    <property type="term" value="F:transferase activity"/>
    <property type="evidence" value="ECO:0007669"/>
    <property type="project" value="UniProtKB-KW"/>
</dbReference>
<reference evidence="1" key="1">
    <citation type="submission" date="2020-02" db="EMBL/GenBank/DDBJ databases">
        <authorList>
            <person name="Shen X.-R."/>
            <person name="Zhang Y.-X."/>
        </authorList>
    </citation>
    <scope>NUCLEOTIDE SEQUENCE</scope>
    <source>
        <strain evidence="1">SYP-B3998</strain>
    </source>
</reference>
<dbReference type="PANTHER" id="PTHR12526">
    <property type="entry name" value="GLYCOSYLTRANSFERASE"/>
    <property type="match status" value="1"/>
</dbReference>
<protein>
    <submittedName>
        <fullName evidence="1">Glycosyltransferase family 4 protein</fullName>
    </submittedName>
</protein>
<organism evidence="1">
    <name type="scientific">Paenibacillus sp. SYP-B3998</name>
    <dbReference type="NCBI Taxonomy" id="2678564"/>
    <lineage>
        <taxon>Bacteria</taxon>
        <taxon>Bacillati</taxon>
        <taxon>Bacillota</taxon>
        <taxon>Bacilli</taxon>
        <taxon>Bacillales</taxon>
        <taxon>Paenibacillaceae</taxon>
        <taxon>Paenibacillus</taxon>
    </lineage>
</organism>
<dbReference type="AlphaFoldDB" id="A0A6G3ZXZ3"/>